<evidence type="ECO:0000313" key="2">
    <source>
        <dbReference type="Proteomes" id="UP000234681"/>
    </source>
</evidence>
<accession>A6HQQ2</accession>
<protein>
    <submittedName>
        <fullName evidence="1">RCG63684</fullName>
    </submittedName>
</protein>
<evidence type="ECO:0000313" key="1">
    <source>
        <dbReference type="EMBL" id="EDM16520.1"/>
    </source>
</evidence>
<reference evidence="1 2" key="1">
    <citation type="submission" date="2005-09" db="EMBL/GenBank/DDBJ databases">
        <authorList>
            <person name="Mural R.J."/>
            <person name="Li P.W."/>
            <person name="Adams M.D."/>
            <person name="Amanatides P.G."/>
            <person name="Baden-Tillson H."/>
            <person name="Barnstead M."/>
            <person name="Chin S.H."/>
            <person name="Dew I."/>
            <person name="Evans C.A."/>
            <person name="Ferriera S."/>
            <person name="Flanigan M."/>
            <person name="Fosler C."/>
            <person name="Glodek A."/>
            <person name="Gu Z."/>
            <person name="Holt R.A."/>
            <person name="Jennings D."/>
            <person name="Kraft C.L."/>
            <person name="Lu F."/>
            <person name="Nguyen T."/>
            <person name="Nusskern D.R."/>
            <person name="Pfannkoch C.M."/>
            <person name="Sitter C."/>
            <person name="Sutton G.G."/>
            <person name="Venter J.C."/>
            <person name="Wang Z."/>
            <person name="Woodage T."/>
            <person name="Zheng X.H."/>
            <person name="Zhong F."/>
        </authorList>
    </citation>
    <scope>NUCLEOTIDE SEQUENCE [LARGE SCALE GENOMIC DNA]</scope>
    <source>
        <strain>BN</strain>
        <strain evidence="2">Sprague-Dawley</strain>
    </source>
</reference>
<dbReference type="Proteomes" id="UP000234681">
    <property type="component" value="Chromosome 7"/>
</dbReference>
<sequence length="69" mass="7830">MERLSWRGMGGAQEELVDCGGLNLSHRLERTKLLKCQPSVDLQRKIEENSAWFVDKGLRSVRTICLSLA</sequence>
<proteinExistence type="predicted"/>
<dbReference type="AlphaFoldDB" id="A6HQQ2"/>
<dbReference type="EMBL" id="CH473950">
    <property type="protein sequence ID" value="EDM16520.1"/>
    <property type="molecule type" value="Genomic_DNA"/>
</dbReference>
<name>A6HQQ2_RAT</name>
<organism evidence="1 2">
    <name type="scientific">Rattus norvegicus</name>
    <name type="common">Rat</name>
    <dbReference type="NCBI Taxonomy" id="10116"/>
    <lineage>
        <taxon>Eukaryota</taxon>
        <taxon>Metazoa</taxon>
        <taxon>Chordata</taxon>
        <taxon>Craniata</taxon>
        <taxon>Vertebrata</taxon>
        <taxon>Euteleostomi</taxon>
        <taxon>Mammalia</taxon>
        <taxon>Eutheria</taxon>
        <taxon>Euarchontoglires</taxon>
        <taxon>Glires</taxon>
        <taxon>Rodentia</taxon>
        <taxon>Myomorpha</taxon>
        <taxon>Muroidea</taxon>
        <taxon>Muridae</taxon>
        <taxon>Murinae</taxon>
        <taxon>Rattus</taxon>
    </lineage>
</organism>
<gene>
    <name evidence="1" type="ORF">rCG_63684</name>
</gene>